<dbReference type="Pfam" id="PF04082">
    <property type="entry name" value="Fungal_trans"/>
    <property type="match status" value="1"/>
</dbReference>
<evidence type="ECO:0000259" key="4">
    <source>
        <dbReference type="SMART" id="SM00906"/>
    </source>
</evidence>
<dbReference type="PANTHER" id="PTHR31001:SF85">
    <property type="entry name" value="ZN(II)2CYS6 TRANSCRIPTION FACTOR (EUROFUNG)"/>
    <property type="match status" value="1"/>
</dbReference>
<dbReference type="CDD" id="cd12148">
    <property type="entry name" value="fungal_TF_MHR"/>
    <property type="match status" value="1"/>
</dbReference>
<gene>
    <name evidence="5" type="ORF">PG994_009754</name>
</gene>
<name>A0ABR1U704_9PEZI</name>
<proteinExistence type="predicted"/>
<evidence type="ECO:0000256" key="3">
    <source>
        <dbReference type="SAM" id="MobiDB-lite"/>
    </source>
</evidence>
<sequence length="886" mass="100073">MLPLQAATTGQMHVSDRIDKLERYIRSLGGDPEAVGRPNTRAVEEPRGSQREDASSSSSSQPGLGRIPFHPKTSSLVTHNEEVTYIESWSGASQSDELQSTPIGSEQPSPAAKCASWVRTILDPRESTDTSSLAGAVQLPTSHIYTFWKAFLKNVDPLVKVFFRWEVEPIIRKTHEDVSTLSSEERALVSAIVFINISSLPEDECTKLLHDEKPQLMERYQQVAESALLLADYASTTHRLTLQAFMLYLLAMNCLARPPAMFALMGIASRIAERMGLHRDGDLLGLSVLRSEERRRIWWQLQFLEIAVARHVGSIPLSLFADWDTTLPSNLEDEDLTPDLKALPAGRRKLTGISHCLWRYDILHTQREMRRTHNGDKGLAWLLSPRVSLEEKDALLGEVETKLGTKYVRHCELLNPLHVLIQLGIGSYLLAARRTARQPALVNAKLSEMSRKERDDMLDICTKLMDYSIMARTTESLRGFLWHDDNYFQWIGFVYVLLECHHRFDQPEVVDLWDLVRRVHVVHPQLKTAIDRHEVASAARITIAAWQRYAAHAQQQQGGTFEHPQWIVELCRNFGLSLGAEVAPTAAAVNTESQEQDDISQVAGIDFDLDMFDWSIWEEMNKNAGPLSTNRAELAATLLRAAKHNWTGTSFLPTVWPHCKQWLEDDDGLSAKENARRVQKLMRQCLAASIKVTAARLAAGLRPRSRAAAIHLLVTGVKPRLSHLRLAILAWDLEVCREILKRGYRDFDAESKWMTGAIKEKGKGTGSEMLNAFVFALLFWHHRHDSSRPEELDPADPTLLCELLFHAGAPAQLEEGVQGALRHLFQVFFVNSKNPAWRERGNKIQSDPGQFRSWKTHSSLLVDIGSPLLERLTVLCSRFQTLLTVE</sequence>
<protein>
    <recommendedName>
        <fullName evidence="4">Xylanolytic transcriptional activator regulatory domain-containing protein</fullName>
    </recommendedName>
</protein>
<dbReference type="SMART" id="SM00906">
    <property type="entry name" value="Fungal_trans"/>
    <property type="match status" value="1"/>
</dbReference>
<feature type="compositionally biased region" description="Basic and acidic residues" evidence="3">
    <location>
        <begin position="42"/>
        <end position="54"/>
    </location>
</feature>
<feature type="region of interest" description="Disordered" evidence="3">
    <location>
        <begin position="29"/>
        <end position="73"/>
    </location>
</feature>
<evidence type="ECO:0000256" key="2">
    <source>
        <dbReference type="ARBA" id="ARBA00023242"/>
    </source>
</evidence>
<keyword evidence="2" id="KW-0539">Nucleus</keyword>
<evidence type="ECO:0000313" key="6">
    <source>
        <dbReference type="Proteomes" id="UP001480595"/>
    </source>
</evidence>
<comment type="caution">
    <text evidence="5">The sequence shown here is derived from an EMBL/GenBank/DDBJ whole genome shotgun (WGS) entry which is preliminary data.</text>
</comment>
<evidence type="ECO:0000313" key="5">
    <source>
        <dbReference type="EMBL" id="KAK8054687.1"/>
    </source>
</evidence>
<dbReference type="InterPro" id="IPR050613">
    <property type="entry name" value="Sec_Metabolite_Reg"/>
</dbReference>
<reference evidence="5 6" key="1">
    <citation type="submission" date="2023-01" db="EMBL/GenBank/DDBJ databases">
        <title>Analysis of 21 Apiospora genomes using comparative genomics revels a genus with tremendous synthesis potential of carbohydrate active enzymes and secondary metabolites.</title>
        <authorList>
            <person name="Sorensen T."/>
        </authorList>
    </citation>
    <scope>NUCLEOTIDE SEQUENCE [LARGE SCALE GENOMIC DNA]</scope>
    <source>
        <strain evidence="5 6">CBS 135458</strain>
    </source>
</reference>
<feature type="domain" description="Xylanolytic transcriptional activator regulatory" evidence="4">
    <location>
        <begin position="261"/>
        <end position="334"/>
    </location>
</feature>
<dbReference type="GeneID" id="92094226"/>
<organism evidence="5 6">
    <name type="scientific">Apiospora phragmitis</name>
    <dbReference type="NCBI Taxonomy" id="2905665"/>
    <lineage>
        <taxon>Eukaryota</taxon>
        <taxon>Fungi</taxon>
        <taxon>Dikarya</taxon>
        <taxon>Ascomycota</taxon>
        <taxon>Pezizomycotina</taxon>
        <taxon>Sordariomycetes</taxon>
        <taxon>Xylariomycetidae</taxon>
        <taxon>Amphisphaeriales</taxon>
        <taxon>Apiosporaceae</taxon>
        <taxon>Apiospora</taxon>
    </lineage>
</organism>
<dbReference type="InterPro" id="IPR007219">
    <property type="entry name" value="XnlR_reg_dom"/>
</dbReference>
<dbReference type="RefSeq" id="XP_066713333.1">
    <property type="nucleotide sequence ID" value="XM_066861163.1"/>
</dbReference>
<dbReference type="Proteomes" id="UP001480595">
    <property type="component" value="Unassembled WGS sequence"/>
</dbReference>
<accession>A0ABR1U704</accession>
<evidence type="ECO:0000256" key="1">
    <source>
        <dbReference type="ARBA" id="ARBA00004123"/>
    </source>
</evidence>
<comment type="subcellular location">
    <subcellularLocation>
        <location evidence="1">Nucleus</location>
    </subcellularLocation>
</comment>
<keyword evidence="6" id="KW-1185">Reference proteome</keyword>
<dbReference type="EMBL" id="JAQQWL010000010">
    <property type="protein sequence ID" value="KAK8054687.1"/>
    <property type="molecule type" value="Genomic_DNA"/>
</dbReference>
<dbReference type="PANTHER" id="PTHR31001">
    <property type="entry name" value="UNCHARACTERIZED TRANSCRIPTIONAL REGULATORY PROTEIN"/>
    <property type="match status" value="1"/>
</dbReference>